<evidence type="ECO:0008006" key="4">
    <source>
        <dbReference type="Google" id="ProtNLM"/>
    </source>
</evidence>
<evidence type="ECO:0000313" key="3">
    <source>
        <dbReference type="Proteomes" id="UP000193564"/>
    </source>
</evidence>
<dbReference type="OrthoDB" id="4733220at2"/>
<keyword evidence="1" id="KW-0812">Transmembrane</keyword>
<dbReference type="STRING" id="126673.AWC01_15185"/>
<feature type="transmembrane region" description="Helical" evidence="1">
    <location>
        <begin position="12"/>
        <end position="38"/>
    </location>
</feature>
<reference evidence="2 3" key="1">
    <citation type="submission" date="2016-01" db="EMBL/GenBank/DDBJ databases">
        <title>The new phylogeny of the genus Mycobacterium.</title>
        <authorList>
            <person name="Tarcisio F."/>
            <person name="Conor M."/>
            <person name="Antonella G."/>
            <person name="Elisabetta G."/>
            <person name="Giulia F.S."/>
            <person name="Sara T."/>
            <person name="Anna F."/>
            <person name="Clotilde B."/>
            <person name="Roberto B."/>
            <person name="Veronica D.S."/>
            <person name="Fabio R."/>
            <person name="Monica P."/>
            <person name="Olivier J."/>
            <person name="Enrico T."/>
            <person name="Nicola S."/>
        </authorList>
    </citation>
    <scope>NUCLEOTIDE SEQUENCE [LARGE SCALE GENOMIC DNA]</scope>
    <source>
        <strain evidence="2 3">DSM 44339</strain>
    </source>
</reference>
<evidence type="ECO:0000313" key="2">
    <source>
        <dbReference type="EMBL" id="ORV37979.1"/>
    </source>
</evidence>
<keyword evidence="3" id="KW-1185">Reference proteome</keyword>
<evidence type="ECO:0000256" key="1">
    <source>
        <dbReference type="SAM" id="Phobius"/>
    </source>
</evidence>
<dbReference type="AlphaFoldDB" id="A0A1X1T122"/>
<protein>
    <recommendedName>
        <fullName evidence="4">DUF4229 domain-containing protein</fullName>
    </recommendedName>
</protein>
<accession>A0A1X1T122</accession>
<dbReference type="InterPro" id="IPR025323">
    <property type="entry name" value="DUF4229"/>
</dbReference>
<gene>
    <name evidence="2" type="ORF">AWC01_15185</name>
</gene>
<dbReference type="EMBL" id="LQOS01000043">
    <property type="protein sequence ID" value="ORV37979.1"/>
    <property type="molecule type" value="Genomic_DNA"/>
</dbReference>
<organism evidence="2 3">
    <name type="scientific">Mycolicibacterium doricum</name>
    <dbReference type="NCBI Taxonomy" id="126673"/>
    <lineage>
        <taxon>Bacteria</taxon>
        <taxon>Bacillati</taxon>
        <taxon>Actinomycetota</taxon>
        <taxon>Actinomycetes</taxon>
        <taxon>Mycobacteriales</taxon>
        <taxon>Mycobacteriaceae</taxon>
        <taxon>Mycolicibacterium</taxon>
    </lineage>
</organism>
<keyword evidence="1" id="KW-1133">Transmembrane helix</keyword>
<keyword evidence="1" id="KW-0472">Membrane</keyword>
<name>A0A1X1T122_9MYCO</name>
<dbReference type="Proteomes" id="UP000193564">
    <property type="component" value="Unassembled WGS sequence"/>
</dbReference>
<dbReference type="RefSeq" id="WP_085192178.1">
    <property type="nucleotide sequence ID" value="NZ_AP022605.1"/>
</dbReference>
<comment type="caution">
    <text evidence="2">The sequence shown here is derived from an EMBL/GenBank/DDBJ whole genome shotgun (WGS) entry which is preliminary data.</text>
</comment>
<proteinExistence type="predicted"/>
<sequence>MSEGRQGPRLVADVLVYVAARLLLVAALAAAILGVGHLLGLREFPLVIAVLFALVIALPLGIWLFAPLRQRATASIAAFDAQRRKDREQLQARLRGEDPPGDAEA</sequence>
<feature type="transmembrane region" description="Helical" evidence="1">
    <location>
        <begin position="44"/>
        <end position="66"/>
    </location>
</feature>
<dbReference type="Pfam" id="PF14012">
    <property type="entry name" value="DUF4229"/>
    <property type="match status" value="1"/>
</dbReference>